<reference key="2">
    <citation type="submission" date="2011-10" db="EMBL/GenBank/DDBJ databases">
        <title>The genome and transcriptome sequence of Clonorchis sinensis provide insights into the carcinogenic liver fluke.</title>
        <authorList>
            <person name="Wang X."/>
            <person name="Huang Y."/>
            <person name="Chen W."/>
            <person name="Liu H."/>
            <person name="Guo L."/>
            <person name="Chen Y."/>
            <person name="Luo F."/>
            <person name="Zhou W."/>
            <person name="Sun J."/>
            <person name="Mao Q."/>
            <person name="Liang P."/>
            <person name="Zhou C."/>
            <person name="Tian Y."/>
            <person name="Men J."/>
            <person name="Lv X."/>
            <person name="Huang L."/>
            <person name="Zhou J."/>
            <person name="Hu Y."/>
            <person name="Li R."/>
            <person name="Zhang F."/>
            <person name="Lei H."/>
            <person name="Li X."/>
            <person name="Hu X."/>
            <person name="Liang C."/>
            <person name="Xu J."/>
            <person name="Wu Z."/>
            <person name="Yu X."/>
        </authorList>
    </citation>
    <scope>NUCLEOTIDE SEQUENCE</scope>
    <source>
        <strain>Henan</strain>
    </source>
</reference>
<protein>
    <submittedName>
        <fullName evidence="1">Uncharacterized protein</fullName>
    </submittedName>
</protein>
<accession>G7YAS2</accession>
<dbReference type="AlphaFoldDB" id="G7YAS2"/>
<evidence type="ECO:0000313" key="1">
    <source>
        <dbReference type="EMBL" id="GAA50056.1"/>
    </source>
</evidence>
<sequence>MNLRMEAMERSEEGWKSVQDMERHGHWTFREVAQTYKPEHSLAQEQMFGFNLIPKVAFINSDLRCKYRVQTPVCILHQYEPDGSRQEFLIILRESFDRHRNFSETWKVNWTPPDTWLIENSGAYHKKSDKYKSPNPLNQGDDFVLLTSSDCDSV</sequence>
<reference evidence="1" key="1">
    <citation type="journal article" date="2011" name="Genome Biol.">
        <title>The draft genome of the carcinogenic human liver fluke Clonorchis sinensis.</title>
        <authorList>
            <person name="Wang X."/>
            <person name="Chen W."/>
            <person name="Huang Y."/>
            <person name="Sun J."/>
            <person name="Men J."/>
            <person name="Liu H."/>
            <person name="Luo F."/>
            <person name="Guo L."/>
            <person name="Lv X."/>
            <person name="Deng C."/>
            <person name="Zhou C."/>
            <person name="Fan Y."/>
            <person name="Li X."/>
            <person name="Huang L."/>
            <person name="Hu Y."/>
            <person name="Liang C."/>
            <person name="Hu X."/>
            <person name="Xu J."/>
            <person name="Yu X."/>
        </authorList>
    </citation>
    <scope>NUCLEOTIDE SEQUENCE [LARGE SCALE GENOMIC DNA]</scope>
    <source>
        <strain evidence="1">Henan</strain>
    </source>
</reference>
<proteinExistence type="predicted"/>
<organism evidence="1 2">
    <name type="scientific">Clonorchis sinensis</name>
    <name type="common">Chinese liver fluke</name>
    <dbReference type="NCBI Taxonomy" id="79923"/>
    <lineage>
        <taxon>Eukaryota</taxon>
        <taxon>Metazoa</taxon>
        <taxon>Spiralia</taxon>
        <taxon>Lophotrochozoa</taxon>
        <taxon>Platyhelminthes</taxon>
        <taxon>Trematoda</taxon>
        <taxon>Digenea</taxon>
        <taxon>Opisthorchiida</taxon>
        <taxon>Opisthorchiata</taxon>
        <taxon>Opisthorchiidae</taxon>
        <taxon>Clonorchis</taxon>
    </lineage>
</organism>
<gene>
    <name evidence="1" type="ORF">CLF_104002</name>
</gene>
<evidence type="ECO:0000313" key="2">
    <source>
        <dbReference type="Proteomes" id="UP000008909"/>
    </source>
</evidence>
<name>G7YAS2_CLOSI</name>
<dbReference type="Proteomes" id="UP000008909">
    <property type="component" value="Unassembled WGS sequence"/>
</dbReference>
<dbReference type="EMBL" id="DF143010">
    <property type="protein sequence ID" value="GAA50056.1"/>
    <property type="molecule type" value="Genomic_DNA"/>
</dbReference>
<keyword evidence="2" id="KW-1185">Reference proteome</keyword>